<keyword evidence="9 10" id="KW-0137">Centromere</keyword>
<keyword evidence="3 10" id="KW-0132">Cell division</keyword>
<dbReference type="GO" id="GO:0051301">
    <property type="term" value="P:cell division"/>
    <property type="evidence" value="ECO:0007669"/>
    <property type="project" value="UniProtKB-UniRule"/>
</dbReference>
<evidence type="ECO:0000256" key="1">
    <source>
        <dbReference type="ARBA" id="ARBA00007804"/>
    </source>
</evidence>
<name>A0A1Q3AKZ2_ZYGRO</name>
<dbReference type="EMBL" id="BDGX01000054">
    <property type="protein sequence ID" value="GAV56315.1"/>
    <property type="molecule type" value="Genomic_DNA"/>
</dbReference>
<evidence type="ECO:0000256" key="4">
    <source>
        <dbReference type="ARBA" id="ARBA00022776"/>
    </source>
</evidence>
<dbReference type="OrthoDB" id="3344830at2759"/>
<dbReference type="GO" id="GO:0008017">
    <property type="term" value="F:microtubule binding"/>
    <property type="evidence" value="ECO:0007669"/>
    <property type="project" value="TreeGrafter"/>
</dbReference>
<comment type="subunit">
    <text evidence="10">Component of the NDC80 complex.</text>
</comment>
<dbReference type="Gene3D" id="1.10.287.1490">
    <property type="match status" value="1"/>
</dbReference>
<evidence type="ECO:0000256" key="5">
    <source>
        <dbReference type="ARBA" id="ARBA00022838"/>
    </source>
</evidence>
<keyword evidence="7 10" id="KW-0539">Nucleus</keyword>
<dbReference type="InterPro" id="IPR013252">
    <property type="entry name" value="Ndc80_Spc24"/>
</dbReference>
<evidence type="ECO:0000256" key="11">
    <source>
        <dbReference type="SAM" id="Coils"/>
    </source>
</evidence>
<comment type="function">
    <text evidence="10">Acts as a component of the essential kinetochore-associated NDC80 complex, which is required for chromosome segregation and spindle checkpoint activity.</text>
</comment>
<comment type="similarity">
    <text evidence="1 10">Belongs to the SPC24 family.</text>
</comment>
<dbReference type="PANTHER" id="PTHR22142:SF2">
    <property type="entry name" value="KINETOCHORE PROTEIN SPC24"/>
    <property type="match status" value="1"/>
</dbReference>
<evidence type="ECO:0000313" key="13">
    <source>
        <dbReference type="Proteomes" id="UP000187013"/>
    </source>
</evidence>
<evidence type="ECO:0000313" key="12">
    <source>
        <dbReference type="EMBL" id="GAV56315.1"/>
    </source>
</evidence>
<dbReference type="Gene3D" id="3.30.160.430">
    <property type="match status" value="1"/>
</dbReference>
<evidence type="ECO:0000256" key="2">
    <source>
        <dbReference type="ARBA" id="ARBA00022454"/>
    </source>
</evidence>
<evidence type="ECO:0000256" key="9">
    <source>
        <dbReference type="ARBA" id="ARBA00023328"/>
    </source>
</evidence>
<comment type="subcellular location">
    <subcellularLocation>
        <location evidence="10">Nucleus</location>
    </subcellularLocation>
    <subcellularLocation>
        <location evidence="10">Chromosome</location>
        <location evidence="10">Centromere</location>
        <location evidence="10">Kinetochore</location>
    </subcellularLocation>
</comment>
<protein>
    <recommendedName>
        <fullName evidence="10">Kinetochore protein Spc24</fullName>
    </recommendedName>
</protein>
<comment type="caution">
    <text evidence="12">The sequence shown here is derived from an EMBL/GenBank/DDBJ whole genome shotgun (WGS) entry which is preliminary data.</text>
</comment>
<evidence type="ECO:0000256" key="7">
    <source>
        <dbReference type="ARBA" id="ARBA00023242"/>
    </source>
</evidence>
<dbReference type="CDD" id="cd11565">
    <property type="entry name" value="RWD_Spc24"/>
    <property type="match status" value="1"/>
</dbReference>
<evidence type="ECO:0000256" key="6">
    <source>
        <dbReference type="ARBA" id="ARBA00023054"/>
    </source>
</evidence>
<sequence length="208" mass="23818">MASNELLENPAELLRQVRENFIIQDDVAAIGGIDDKLDQIRSQSRQKLDSKEGEISTLQSQLEAENGRVDELNASLHRMRQESQELASQRQIVDYVKDLDELEQSIVSMRSELDEKIVKLVRDTRDQDSYESPDESKVLQDPVARANILKLKLYRSMGVIIDEENGQVLIKDSKNEVDILPIDSDLSDFFKTKFIWEKISKSKSSFTS</sequence>
<feature type="coiled-coil region" evidence="11">
    <location>
        <begin position="41"/>
        <end position="119"/>
    </location>
</feature>
<keyword evidence="4 10" id="KW-0498">Mitosis</keyword>
<evidence type="ECO:0000256" key="8">
    <source>
        <dbReference type="ARBA" id="ARBA00023306"/>
    </source>
</evidence>
<keyword evidence="5 10" id="KW-0995">Kinetochore</keyword>
<evidence type="ECO:0000256" key="3">
    <source>
        <dbReference type="ARBA" id="ARBA00022618"/>
    </source>
</evidence>
<reference evidence="12 13" key="1">
    <citation type="submission" date="2016-08" db="EMBL/GenBank/DDBJ databases">
        <title>Draft genome sequence of allopolyploid Zygosaccharomyces rouxii.</title>
        <authorList>
            <person name="Watanabe J."/>
            <person name="Uehara K."/>
            <person name="Mogi Y."/>
            <person name="Tsukioka Y."/>
        </authorList>
    </citation>
    <scope>NUCLEOTIDE SEQUENCE [LARGE SCALE GENOMIC DNA]</scope>
    <source>
        <strain evidence="12 13">NBRC 110957</strain>
    </source>
</reference>
<dbReference type="Proteomes" id="UP000187013">
    <property type="component" value="Unassembled WGS sequence"/>
</dbReference>
<dbReference type="SUPFAM" id="SSF143026">
    <property type="entry name" value="Kinetochore globular domain"/>
    <property type="match status" value="1"/>
</dbReference>
<keyword evidence="2 10" id="KW-0158">Chromosome</keyword>
<dbReference type="GO" id="GO:0031262">
    <property type="term" value="C:Ndc80 complex"/>
    <property type="evidence" value="ECO:0007669"/>
    <property type="project" value="TreeGrafter"/>
</dbReference>
<dbReference type="GO" id="GO:0007059">
    <property type="term" value="P:chromosome segregation"/>
    <property type="evidence" value="ECO:0007669"/>
    <property type="project" value="TreeGrafter"/>
</dbReference>
<accession>A0A1Q3AKZ2</accession>
<dbReference type="Pfam" id="PF08286">
    <property type="entry name" value="Spc24"/>
    <property type="match status" value="1"/>
</dbReference>
<dbReference type="PANTHER" id="PTHR22142">
    <property type="match status" value="1"/>
</dbReference>
<evidence type="ECO:0000256" key="10">
    <source>
        <dbReference type="RuleBase" id="RU368011"/>
    </source>
</evidence>
<gene>
    <name evidence="12" type="ORF">ZYGR_0BB00920</name>
</gene>
<organism evidence="12 13">
    <name type="scientific">Zygosaccharomyces rouxii</name>
    <dbReference type="NCBI Taxonomy" id="4956"/>
    <lineage>
        <taxon>Eukaryota</taxon>
        <taxon>Fungi</taxon>
        <taxon>Dikarya</taxon>
        <taxon>Ascomycota</taxon>
        <taxon>Saccharomycotina</taxon>
        <taxon>Saccharomycetes</taxon>
        <taxon>Saccharomycetales</taxon>
        <taxon>Saccharomycetaceae</taxon>
        <taxon>Zygosaccharomyces</taxon>
    </lineage>
</organism>
<keyword evidence="6 11" id="KW-0175">Coiled coil</keyword>
<dbReference type="InterPro" id="IPR038066">
    <property type="entry name" value="Spc24_Fungi_globular_sf"/>
</dbReference>
<proteinExistence type="inferred from homology"/>
<dbReference type="AlphaFoldDB" id="A0A1Q3AKZ2"/>
<dbReference type="GO" id="GO:0005634">
    <property type="term" value="C:nucleus"/>
    <property type="evidence" value="ECO:0007669"/>
    <property type="project" value="UniProtKB-SubCell"/>
</dbReference>
<keyword evidence="8 10" id="KW-0131">Cell cycle</keyword>